<proteinExistence type="predicted"/>
<evidence type="ECO:0000313" key="2">
    <source>
        <dbReference type="EMBL" id="KAJ9581378.1"/>
    </source>
</evidence>
<gene>
    <name evidence="2" type="ORF">L9F63_023454</name>
</gene>
<feature type="transmembrane region" description="Helical" evidence="1">
    <location>
        <begin position="106"/>
        <end position="124"/>
    </location>
</feature>
<keyword evidence="3" id="KW-1185">Reference proteome</keyword>
<reference evidence="2" key="2">
    <citation type="submission" date="2023-05" db="EMBL/GenBank/DDBJ databases">
        <authorList>
            <person name="Fouks B."/>
        </authorList>
    </citation>
    <scope>NUCLEOTIDE SEQUENCE</scope>
    <source>
        <strain evidence="2">Stay&amp;Tobe</strain>
        <tissue evidence="2">Testes</tissue>
    </source>
</reference>
<organism evidence="2 3">
    <name type="scientific">Diploptera punctata</name>
    <name type="common">Pacific beetle cockroach</name>
    <dbReference type="NCBI Taxonomy" id="6984"/>
    <lineage>
        <taxon>Eukaryota</taxon>
        <taxon>Metazoa</taxon>
        <taxon>Ecdysozoa</taxon>
        <taxon>Arthropoda</taxon>
        <taxon>Hexapoda</taxon>
        <taxon>Insecta</taxon>
        <taxon>Pterygota</taxon>
        <taxon>Neoptera</taxon>
        <taxon>Polyneoptera</taxon>
        <taxon>Dictyoptera</taxon>
        <taxon>Blattodea</taxon>
        <taxon>Blaberoidea</taxon>
        <taxon>Blaberidae</taxon>
        <taxon>Diplopterinae</taxon>
        <taxon>Diploptera</taxon>
    </lineage>
</organism>
<name>A0AAD7ZK75_DIPPU</name>
<dbReference type="EMBL" id="JASPKZ010007937">
    <property type="protein sequence ID" value="KAJ9581378.1"/>
    <property type="molecule type" value="Genomic_DNA"/>
</dbReference>
<evidence type="ECO:0000256" key="1">
    <source>
        <dbReference type="SAM" id="Phobius"/>
    </source>
</evidence>
<keyword evidence="1" id="KW-0812">Transmembrane</keyword>
<feature type="non-terminal residue" evidence="2">
    <location>
        <position position="222"/>
    </location>
</feature>
<feature type="non-terminal residue" evidence="2">
    <location>
        <position position="1"/>
    </location>
</feature>
<protein>
    <submittedName>
        <fullName evidence="2">Uncharacterized protein</fullName>
    </submittedName>
</protein>
<dbReference type="AlphaFoldDB" id="A0AAD7ZK75"/>
<comment type="caution">
    <text evidence="2">The sequence shown here is derived from an EMBL/GenBank/DDBJ whole genome shotgun (WGS) entry which is preliminary data.</text>
</comment>
<keyword evidence="1" id="KW-1133">Transmembrane helix</keyword>
<keyword evidence="1" id="KW-0472">Membrane</keyword>
<reference evidence="2" key="1">
    <citation type="journal article" date="2023" name="IScience">
        <title>Live-bearing cockroach genome reveals convergent evolutionary mechanisms linked to viviparity in insects and beyond.</title>
        <authorList>
            <person name="Fouks B."/>
            <person name="Harrison M.C."/>
            <person name="Mikhailova A.A."/>
            <person name="Marchal E."/>
            <person name="English S."/>
            <person name="Carruthers M."/>
            <person name="Jennings E.C."/>
            <person name="Chiamaka E.L."/>
            <person name="Frigard R.A."/>
            <person name="Pippel M."/>
            <person name="Attardo G.M."/>
            <person name="Benoit J.B."/>
            <person name="Bornberg-Bauer E."/>
            <person name="Tobe S.S."/>
        </authorList>
    </citation>
    <scope>NUCLEOTIDE SEQUENCE</scope>
    <source>
        <strain evidence="2">Stay&amp;Tobe</strain>
    </source>
</reference>
<dbReference type="Proteomes" id="UP001233999">
    <property type="component" value="Unassembled WGS sequence"/>
</dbReference>
<accession>A0AAD7ZK75</accession>
<evidence type="ECO:0000313" key="3">
    <source>
        <dbReference type="Proteomes" id="UP001233999"/>
    </source>
</evidence>
<sequence length="222" mass="25358">NQHIKKREGYVYLGTKIMSAITFSAKTWELKSIKTGKFCRNGFLEAFNLNFQKRLNLSLSSGFCSCCRLPVPNLQSLRSWASSMLSPLACISVFMLSFHINFDLRIFFSLVGWGFMLWAYSPYIRKKHKLLKNQLTSFLPDSTIIILYVNASILNLGISDDGITNRQMQRIKDNYHMLQSSLGIKHHGTFELSSFVNLFLSMGFNDVIPYMDSVILIVPSSI</sequence>